<keyword evidence="3" id="KW-1185">Reference proteome</keyword>
<feature type="region of interest" description="Disordered" evidence="1">
    <location>
        <begin position="141"/>
        <end position="161"/>
    </location>
</feature>
<comment type="caution">
    <text evidence="2">The sequence shown here is derived from an EMBL/GenBank/DDBJ whole genome shotgun (WGS) entry which is preliminary data.</text>
</comment>
<proteinExistence type="predicted"/>
<name>A0ABR0B8W3_9CRUS</name>
<reference evidence="2 3" key="1">
    <citation type="journal article" date="2023" name="Nucleic Acids Res.">
        <title>The hologenome of Daphnia magna reveals possible DNA methylation and microbiome-mediated evolution of the host genome.</title>
        <authorList>
            <person name="Chaturvedi A."/>
            <person name="Li X."/>
            <person name="Dhandapani V."/>
            <person name="Marshall H."/>
            <person name="Kissane S."/>
            <person name="Cuenca-Cambronero M."/>
            <person name="Asole G."/>
            <person name="Calvet F."/>
            <person name="Ruiz-Romero M."/>
            <person name="Marangio P."/>
            <person name="Guigo R."/>
            <person name="Rago D."/>
            <person name="Mirbahai L."/>
            <person name="Eastwood N."/>
            <person name="Colbourne J.K."/>
            <person name="Zhou J."/>
            <person name="Mallon E."/>
            <person name="Orsini L."/>
        </authorList>
    </citation>
    <scope>NUCLEOTIDE SEQUENCE [LARGE SCALE GENOMIC DNA]</scope>
    <source>
        <strain evidence="2">LRV0_1</strain>
    </source>
</reference>
<evidence type="ECO:0000256" key="1">
    <source>
        <dbReference type="SAM" id="MobiDB-lite"/>
    </source>
</evidence>
<organism evidence="2 3">
    <name type="scientific">Daphnia magna</name>
    <dbReference type="NCBI Taxonomy" id="35525"/>
    <lineage>
        <taxon>Eukaryota</taxon>
        <taxon>Metazoa</taxon>
        <taxon>Ecdysozoa</taxon>
        <taxon>Arthropoda</taxon>
        <taxon>Crustacea</taxon>
        <taxon>Branchiopoda</taxon>
        <taxon>Diplostraca</taxon>
        <taxon>Cladocera</taxon>
        <taxon>Anomopoda</taxon>
        <taxon>Daphniidae</taxon>
        <taxon>Daphnia</taxon>
    </lineage>
</organism>
<accession>A0ABR0B8W3</accession>
<dbReference type="EMBL" id="JAOYFB010000041">
    <property type="protein sequence ID" value="KAK4045019.1"/>
    <property type="molecule type" value="Genomic_DNA"/>
</dbReference>
<evidence type="ECO:0000313" key="2">
    <source>
        <dbReference type="EMBL" id="KAK4045019.1"/>
    </source>
</evidence>
<feature type="region of interest" description="Disordered" evidence="1">
    <location>
        <begin position="16"/>
        <end position="50"/>
    </location>
</feature>
<feature type="compositionally biased region" description="Basic and acidic residues" evidence="1">
    <location>
        <begin position="151"/>
        <end position="161"/>
    </location>
</feature>
<dbReference type="Proteomes" id="UP001234178">
    <property type="component" value="Unassembled WGS sequence"/>
</dbReference>
<protein>
    <submittedName>
        <fullName evidence="2">Uncharacterized protein</fullName>
    </submittedName>
</protein>
<evidence type="ECO:0000313" key="3">
    <source>
        <dbReference type="Proteomes" id="UP001234178"/>
    </source>
</evidence>
<gene>
    <name evidence="2" type="ORF">OUZ56_032426</name>
</gene>
<sequence length="396" mass="42570">MKRRCALGQIGIPRTESIGDALNGCRRSASGAGSQGPEEEGGNSKELPPFSFVRRCRGSRRASVRSRRARGGAPSAAASVLEDDAHRLLEDCEEVGKITVANDEGRGEIDGISERSHVGATLPRLLVDAPADATEVAAVPPGTRRKVGGGRHPDTARSEDSRVIGEARKGCFKGRPLSGCMLENLLVTVNSQNFSGECGSKRMTAEGVPVVKRAVLAASEAGFDVRGYERRRHREELREGLPYANEVGGDSGPLGGPERARTAIAGEHLIADEEDVVARAKCTQFAEEVGAVHPHPGRPLKKWLHDDRCDFCMVACQRFSKEVEGFRVAVILDRCVDAVEEQVRKRSPKHIDAAERGGPNGVAVERSVEGQKARLFRMPVLVPVLGGHLDGDLYAP</sequence>